<organism evidence="2 3">
    <name type="scientific">Aspergillus ellipticus CBS 707.79</name>
    <dbReference type="NCBI Taxonomy" id="1448320"/>
    <lineage>
        <taxon>Eukaryota</taxon>
        <taxon>Fungi</taxon>
        <taxon>Dikarya</taxon>
        <taxon>Ascomycota</taxon>
        <taxon>Pezizomycotina</taxon>
        <taxon>Eurotiomycetes</taxon>
        <taxon>Eurotiomycetidae</taxon>
        <taxon>Eurotiales</taxon>
        <taxon>Aspergillaceae</taxon>
        <taxon>Aspergillus</taxon>
        <taxon>Aspergillus subgen. Circumdati</taxon>
    </lineage>
</organism>
<protein>
    <recommendedName>
        <fullName evidence="1">MACPF-like domain-containing protein</fullName>
    </recommendedName>
</protein>
<dbReference type="Pfam" id="PF22693">
    <property type="entry name" value="MACPF_1"/>
    <property type="match status" value="1"/>
</dbReference>
<dbReference type="OrthoDB" id="2562973at2759"/>
<name>A0A319CSY3_9EURO</name>
<keyword evidence="3" id="KW-1185">Reference proteome</keyword>
<feature type="domain" description="MACPF-like" evidence="1">
    <location>
        <begin position="193"/>
        <end position="346"/>
    </location>
</feature>
<sequence>MEPHFRHSPVLKSRVVIPPRLHDLKKLSDTVAKLAADSIELATAAGTEQYPEPINLTEQQWERVLVNNRALHGYYAAPGKGALRKARKKVFELVLLVANNVTNDGAADWPDPLPPAPPFYVHDDAKVVITETLDAFQSSMARQGFSSLAIEANVSASGFGVAGSASAAYEEENSYASKTVKEKLAQKLEIAYKFPRAVIELDDFCLRLTPQCIADAKATTNSKELDDFYRDYGNAFVAMFTVGGELYSSRTLTKEEQSSVTTIKEKMKAAAALSISSPWASGGASFAKSTSNEETASEQELHQSLQLAWEARGGNTLLRSNPPQWTSTVKDYRLWRLMDQQQVVTMHGLIKRINTGVADHLESPIPDDGSKDRVFNIVRVILETSPPTGTAIKLKPFYESSSFKLEEYNKLLDEDEDEDPMRAKKPWSSLAIEVKCNVGLLALRKKIITID</sequence>
<dbReference type="Proteomes" id="UP000247810">
    <property type="component" value="Unassembled WGS sequence"/>
</dbReference>
<proteinExistence type="predicted"/>
<dbReference type="EMBL" id="KZ826092">
    <property type="protein sequence ID" value="PYH88456.1"/>
    <property type="molecule type" value="Genomic_DNA"/>
</dbReference>
<evidence type="ECO:0000313" key="3">
    <source>
        <dbReference type="Proteomes" id="UP000247810"/>
    </source>
</evidence>
<gene>
    <name evidence="2" type="ORF">BO71DRAFT_467923</name>
</gene>
<dbReference type="AlphaFoldDB" id="A0A319CSY3"/>
<dbReference type="VEuPathDB" id="FungiDB:BO71DRAFT_467923"/>
<dbReference type="STRING" id="1448320.A0A319CSY3"/>
<accession>A0A319CSY3</accession>
<reference evidence="2 3" key="1">
    <citation type="submission" date="2018-02" db="EMBL/GenBank/DDBJ databases">
        <title>The genomes of Aspergillus section Nigri reveals drivers in fungal speciation.</title>
        <authorList>
            <consortium name="DOE Joint Genome Institute"/>
            <person name="Vesth T.C."/>
            <person name="Nybo J."/>
            <person name="Theobald S."/>
            <person name="Brandl J."/>
            <person name="Frisvad J.C."/>
            <person name="Nielsen K.F."/>
            <person name="Lyhne E.K."/>
            <person name="Kogle M.E."/>
            <person name="Kuo A."/>
            <person name="Riley R."/>
            <person name="Clum A."/>
            <person name="Nolan M."/>
            <person name="Lipzen A."/>
            <person name="Salamov A."/>
            <person name="Henrissat B."/>
            <person name="Wiebenga A."/>
            <person name="De vries R.P."/>
            <person name="Grigoriev I.V."/>
            <person name="Mortensen U.H."/>
            <person name="Andersen M.R."/>
            <person name="Baker S.E."/>
        </authorList>
    </citation>
    <scope>NUCLEOTIDE SEQUENCE [LARGE SCALE GENOMIC DNA]</scope>
    <source>
        <strain evidence="2 3">CBS 707.79</strain>
    </source>
</reference>
<evidence type="ECO:0000259" key="1">
    <source>
        <dbReference type="Pfam" id="PF22693"/>
    </source>
</evidence>
<dbReference type="InterPro" id="IPR054586">
    <property type="entry name" value="MACPF_1_fungal"/>
</dbReference>
<evidence type="ECO:0000313" key="2">
    <source>
        <dbReference type="EMBL" id="PYH88456.1"/>
    </source>
</evidence>